<evidence type="ECO:0000259" key="2">
    <source>
        <dbReference type="Pfam" id="PF03468"/>
    </source>
</evidence>
<keyword evidence="1" id="KW-0175">Coiled coil</keyword>
<proteinExistence type="predicted"/>
<gene>
    <name evidence="4" type="ORF">VNO78_14252</name>
</gene>
<dbReference type="AlphaFoldDB" id="A0AAN9SQ74"/>
<evidence type="ECO:0000313" key="5">
    <source>
        <dbReference type="Proteomes" id="UP001386955"/>
    </source>
</evidence>
<dbReference type="InterPro" id="IPR005380">
    <property type="entry name" value="XS_domain"/>
</dbReference>
<sequence length="610" mass="71448">MNELLKHALRFKRDSRSMKIRELAKHSALQLYIERYLDVSNRSEKVVTDRPGNVVNCRSGNDVHDKLAIEINDRPSNIIKDRSEKVGKDQLFVWPCMGIVANIATEFIDGRRIGESGSNLRDEFTQKGFRPLRVHPLWNRNGHSGIAIVEFSKDWEGFTSAMNFERSFEAEHCGKRDYNNLRNRGHRLYGWVARDDDYHSKSIIGDHLRKVGDLQSVSGKQAEEKRKTSLLFSNLAKTLKVKNEKLEQVCSKYDDISVSLNRAMVEKEAMVESYNNERKMMRQKTREEWEKIYRDHEKARLDLHARMKVLEDCEKDLYRSEKDLQRCRAQNENDRKKLNLERKNNEMAIMEQNKADEKLMHLEEEHRKENEKLHTKILELERKLDAKQALELYIEQLKGALQVREQIGQDGDEEKKKLDAIKIELEDKEEELEGMEAYQQALVVQERKTNDELQDARKELIRWLGKTNNSRALISVKRMGELDGIPFVEAAKRKFSDDEADVKAVELCSQYEAYLRDPNWFPFKVVTDDKGGKPKEILDEEDEKLRTLKDGFGDDVVQAVVTALMELNEYNPSGRYPILEMWHSKEGRKASLKEGVTHLIRQWKLSKRRK</sequence>
<dbReference type="InterPro" id="IPR005379">
    <property type="entry name" value="FDM1-5/IDN2_XH"/>
</dbReference>
<dbReference type="Pfam" id="PF03468">
    <property type="entry name" value="XS"/>
    <property type="match status" value="1"/>
</dbReference>
<dbReference type="InterPro" id="IPR045177">
    <property type="entry name" value="FDM1-5/IDN2"/>
</dbReference>
<protein>
    <submittedName>
        <fullName evidence="4">Uncharacterized protein</fullName>
    </submittedName>
</protein>
<evidence type="ECO:0000256" key="1">
    <source>
        <dbReference type="SAM" id="Coils"/>
    </source>
</evidence>
<dbReference type="CDD" id="cd12266">
    <property type="entry name" value="RRM_like_XS"/>
    <property type="match status" value="1"/>
</dbReference>
<comment type="caution">
    <text evidence="4">The sequence shown here is derived from an EMBL/GenBank/DDBJ whole genome shotgun (WGS) entry which is preliminary data.</text>
</comment>
<feature type="coiled-coil region" evidence="1">
    <location>
        <begin position="310"/>
        <end position="438"/>
    </location>
</feature>
<dbReference type="PANTHER" id="PTHR21596">
    <property type="entry name" value="RIBONUCLEASE P SUBUNIT P38"/>
    <property type="match status" value="1"/>
</dbReference>
<name>A0AAN9SQ74_PSOTE</name>
<dbReference type="Proteomes" id="UP001386955">
    <property type="component" value="Unassembled WGS sequence"/>
</dbReference>
<dbReference type="Pfam" id="PF03469">
    <property type="entry name" value="XH"/>
    <property type="match status" value="1"/>
</dbReference>
<evidence type="ECO:0000259" key="3">
    <source>
        <dbReference type="Pfam" id="PF03469"/>
    </source>
</evidence>
<accession>A0AAN9SQ74</accession>
<feature type="domain" description="Factor of DNA methylation 1-5/IDN2" evidence="3">
    <location>
        <begin position="477"/>
        <end position="609"/>
    </location>
</feature>
<dbReference type="InterPro" id="IPR038588">
    <property type="entry name" value="XS_domain_sf"/>
</dbReference>
<dbReference type="GO" id="GO:0080188">
    <property type="term" value="P:gene silencing by siRNA-directed DNA methylation"/>
    <property type="evidence" value="ECO:0007669"/>
    <property type="project" value="InterPro"/>
</dbReference>
<dbReference type="Gene3D" id="3.30.70.2890">
    <property type="entry name" value="XS domain"/>
    <property type="match status" value="1"/>
</dbReference>
<dbReference type="EMBL" id="JAYMYS010000003">
    <property type="protein sequence ID" value="KAK7402192.1"/>
    <property type="molecule type" value="Genomic_DNA"/>
</dbReference>
<feature type="domain" description="XS" evidence="2">
    <location>
        <begin position="89"/>
        <end position="199"/>
    </location>
</feature>
<dbReference type="PANTHER" id="PTHR21596:SF23">
    <property type="entry name" value="FACTOR OF DNA METHYLATION 4"/>
    <property type="match status" value="1"/>
</dbReference>
<evidence type="ECO:0000313" key="4">
    <source>
        <dbReference type="EMBL" id="KAK7402192.1"/>
    </source>
</evidence>
<reference evidence="4 5" key="1">
    <citation type="submission" date="2024-01" db="EMBL/GenBank/DDBJ databases">
        <title>The genomes of 5 underutilized Papilionoideae crops provide insights into root nodulation and disease resistanc.</title>
        <authorList>
            <person name="Jiang F."/>
        </authorList>
    </citation>
    <scope>NUCLEOTIDE SEQUENCE [LARGE SCALE GENOMIC DNA]</scope>
    <source>
        <strain evidence="4">DUOXIRENSHENG_FW03</strain>
        <tissue evidence="4">Leaves</tissue>
    </source>
</reference>
<keyword evidence="5" id="KW-1185">Reference proteome</keyword>
<organism evidence="4 5">
    <name type="scientific">Psophocarpus tetragonolobus</name>
    <name type="common">Winged bean</name>
    <name type="synonym">Dolichos tetragonolobus</name>
    <dbReference type="NCBI Taxonomy" id="3891"/>
    <lineage>
        <taxon>Eukaryota</taxon>
        <taxon>Viridiplantae</taxon>
        <taxon>Streptophyta</taxon>
        <taxon>Embryophyta</taxon>
        <taxon>Tracheophyta</taxon>
        <taxon>Spermatophyta</taxon>
        <taxon>Magnoliopsida</taxon>
        <taxon>eudicotyledons</taxon>
        <taxon>Gunneridae</taxon>
        <taxon>Pentapetalae</taxon>
        <taxon>rosids</taxon>
        <taxon>fabids</taxon>
        <taxon>Fabales</taxon>
        <taxon>Fabaceae</taxon>
        <taxon>Papilionoideae</taxon>
        <taxon>50 kb inversion clade</taxon>
        <taxon>NPAAA clade</taxon>
        <taxon>indigoferoid/millettioid clade</taxon>
        <taxon>Phaseoleae</taxon>
        <taxon>Psophocarpus</taxon>
    </lineage>
</organism>